<protein>
    <recommendedName>
        <fullName evidence="3">DUF7598 domain-containing protein</fullName>
    </recommendedName>
</protein>
<feature type="region of interest" description="Disordered" evidence="1">
    <location>
        <begin position="243"/>
        <end position="354"/>
    </location>
</feature>
<comment type="caution">
    <text evidence="4">The sequence shown here is derived from an EMBL/GenBank/DDBJ whole genome shotgun (WGS) entry which is preliminary data.</text>
</comment>
<keyword evidence="5" id="KW-1185">Reference proteome</keyword>
<feature type="compositionally biased region" description="Low complexity" evidence="1">
    <location>
        <begin position="246"/>
        <end position="256"/>
    </location>
</feature>
<dbReference type="Pfam" id="PF24535">
    <property type="entry name" value="DUF7598"/>
    <property type="match status" value="1"/>
</dbReference>
<sequence length="354" mass="38258">MARLTFLALNAVRFLSIVALLLVFSSSIVVMVTNVKAVNRFQAGRIANSTDDMLDCDYIEGSTVPNQPAGVFWAIVATLLIIFQVVILLLSELSWPAVFFDRFFPVLGSDFGLGALGVFQCLIGAQILSHHVDDFTLVSAFFLFSIGCLNILLGLIFRESAKSKRSLRAKKPNSGAGGLPQFVNVTPTPVSLPTTNVVFPEKADNASVASFRSGEKAGYGFGRQGEKAAGLRGFLLQRPEESLPRYASPTPTYAAEPPAPTSRQGSPAPSRSTHSHSHRSKPRRHHHRRPASPARSDSSSGSDSDRSSTYTSSSFASPMSYRETIQIPDSPLPPRADKDRAVSPSKYGRNPGAF</sequence>
<feature type="compositionally biased region" description="Basic residues" evidence="1">
    <location>
        <begin position="273"/>
        <end position="290"/>
    </location>
</feature>
<evidence type="ECO:0000256" key="1">
    <source>
        <dbReference type="SAM" id="MobiDB-lite"/>
    </source>
</evidence>
<feature type="transmembrane region" description="Helical" evidence="2">
    <location>
        <begin position="135"/>
        <end position="157"/>
    </location>
</feature>
<feature type="domain" description="DUF7598" evidence="3">
    <location>
        <begin position="71"/>
        <end position="130"/>
    </location>
</feature>
<dbReference type="InterPro" id="IPR056019">
    <property type="entry name" value="DUF7598"/>
</dbReference>
<feature type="compositionally biased region" description="Low complexity" evidence="1">
    <location>
        <begin position="291"/>
        <end position="320"/>
    </location>
</feature>
<accession>A0AAW0CH95</accession>
<name>A0AAW0CH95_9AGAR</name>
<keyword evidence="2" id="KW-0812">Transmembrane</keyword>
<evidence type="ECO:0000256" key="2">
    <source>
        <dbReference type="SAM" id="Phobius"/>
    </source>
</evidence>
<feature type="transmembrane region" description="Helical" evidence="2">
    <location>
        <begin position="71"/>
        <end position="91"/>
    </location>
</feature>
<dbReference type="Proteomes" id="UP001362999">
    <property type="component" value="Unassembled WGS sequence"/>
</dbReference>
<organism evidence="4 5">
    <name type="scientific">Favolaschia claudopus</name>
    <dbReference type="NCBI Taxonomy" id="2862362"/>
    <lineage>
        <taxon>Eukaryota</taxon>
        <taxon>Fungi</taxon>
        <taxon>Dikarya</taxon>
        <taxon>Basidiomycota</taxon>
        <taxon>Agaricomycotina</taxon>
        <taxon>Agaricomycetes</taxon>
        <taxon>Agaricomycetidae</taxon>
        <taxon>Agaricales</taxon>
        <taxon>Marasmiineae</taxon>
        <taxon>Mycenaceae</taxon>
        <taxon>Favolaschia</taxon>
    </lineage>
</organism>
<evidence type="ECO:0000259" key="3">
    <source>
        <dbReference type="Pfam" id="PF24535"/>
    </source>
</evidence>
<evidence type="ECO:0000313" key="5">
    <source>
        <dbReference type="Proteomes" id="UP001362999"/>
    </source>
</evidence>
<feature type="transmembrane region" description="Helical" evidence="2">
    <location>
        <begin position="103"/>
        <end position="129"/>
    </location>
</feature>
<reference evidence="4 5" key="1">
    <citation type="journal article" date="2024" name="J Genomics">
        <title>Draft genome sequencing and assembly of Favolaschia claudopus CIRM-BRFM 2984 isolated from oak limbs.</title>
        <authorList>
            <person name="Navarro D."/>
            <person name="Drula E."/>
            <person name="Chaduli D."/>
            <person name="Cazenave R."/>
            <person name="Ahrendt S."/>
            <person name="Wang J."/>
            <person name="Lipzen A."/>
            <person name="Daum C."/>
            <person name="Barry K."/>
            <person name="Grigoriev I.V."/>
            <person name="Favel A."/>
            <person name="Rosso M.N."/>
            <person name="Martin F."/>
        </authorList>
    </citation>
    <scope>NUCLEOTIDE SEQUENCE [LARGE SCALE GENOMIC DNA]</scope>
    <source>
        <strain evidence="4 5">CIRM-BRFM 2984</strain>
    </source>
</reference>
<keyword evidence="2" id="KW-1133">Transmembrane helix</keyword>
<dbReference type="EMBL" id="JAWWNJ010000017">
    <property type="protein sequence ID" value="KAK7038183.1"/>
    <property type="molecule type" value="Genomic_DNA"/>
</dbReference>
<proteinExistence type="predicted"/>
<evidence type="ECO:0000313" key="4">
    <source>
        <dbReference type="EMBL" id="KAK7038183.1"/>
    </source>
</evidence>
<dbReference type="AlphaFoldDB" id="A0AAW0CH95"/>
<gene>
    <name evidence="4" type="ORF">R3P38DRAFT_2904867</name>
</gene>
<feature type="transmembrane region" description="Helical" evidence="2">
    <location>
        <begin position="12"/>
        <end position="32"/>
    </location>
</feature>
<keyword evidence="2" id="KW-0472">Membrane</keyword>